<proteinExistence type="predicted"/>
<dbReference type="InterPro" id="IPR000182">
    <property type="entry name" value="GNAT_dom"/>
</dbReference>
<name>A0ABX6K780_SALCS</name>
<dbReference type="Gene3D" id="3.40.630.30">
    <property type="match status" value="1"/>
</dbReference>
<evidence type="ECO:0000313" key="3">
    <source>
        <dbReference type="Proteomes" id="UP000501408"/>
    </source>
</evidence>
<accession>A0ABX6K780</accession>
<organism evidence="2 3">
    <name type="scientific">Salinivibrio costicola</name>
    <name type="common">Vibrio costicola</name>
    <dbReference type="NCBI Taxonomy" id="51367"/>
    <lineage>
        <taxon>Bacteria</taxon>
        <taxon>Pseudomonadati</taxon>
        <taxon>Pseudomonadota</taxon>
        <taxon>Gammaproteobacteria</taxon>
        <taxon>Vibrionales</taxon>
        <taxon>Vibrionaceae</taxon>
        <taxon>Salinivibrio</taxon>
    </lineage>
</organism>
<reference evidence="2 3" key="1">
    <citation type="submission" date="2020-03" db="EMBL/GenBank/DDBJ databases">
        <title>Genome mining reveals the biosynthetic pathways of PHA and ectoines of the halophilic strain Salinivibrio costicola M318 isolated from fermented shrimp paste.</title>
        <authorList>
            <person name="Doan T.V."/>
            <person name="Tran L.T."/>
            <person name="Trieu T.A."/>
            <person name="Nguyen Q.V."/>
            <person name="Quach T.N."/>
            <person name="Phi T.Q."/>
            <person name="Kumar S."/>
        </authorList>
    </citation>
    <scope>NUCLEOTIDE SEQUENCE [LARGE SCALE GENOMIC DNA]</scope>
    <source>
        <strain evidence="2 3">M318</strain>
    </source>
</reference>
<dbReference type="SUPFAM" id="SSF55729">
    <property type="entry name" value="Acyl-CoA N-acyltransferases (Nat)"/>
    <property type="match status" value="1"/>
</dbReference>
<dbReference type="Pfam" id="PF00583">
    <property type="entry name" value="Acetyltransf_1"/>
    <property type="match status" value="1"/>
</dbReference>
<protein>
    <submittedName>
        <fullName evidence="2">GNAT family N-acetyltransferase</fullName>
    </submittedName>
</protein>
<dbReference type="PANTHER" id="PTHR43328:SF1">
    <property type="entry name" value="N-ACETYLTRANSFERASE DOMAIN-CONTAINING PROTEIN"/>
    <property type="match status" value="1"/>
</dbReference>
<dbReference type="PROSITE" id="PS51186">
    <property type="entry name" value="GNAT"/>
    <property type="match status" value="1"/>
</dbReference>
<dbReference type="PANTHER" id="PTHR43328">
    <property type="entry name" value="ACETYLTRANSFERASE-RELATED"/>
    <property type="match status" value="1"/>
</dbReference>
<dbReference type="CDD" id="cd04301">
    <property type="entry name" value="NAT_SF"/>
    <property type="match status" value="1"/>
</dbReference>
<dbReference type="RefSeq" id="WP_167314291.1">
    <property type="nucleotide sequence ID" value="NZ_CP050266.1"/>
</dbReference>
<dbReference type="Proteomes" id="UP000501408">
    <property type="component" value="Chromosome 1"/>
</dbReference>
<evidence type="ECO:0000259" key="1">
    <source>
        <dbReference type="PROSITE" id="PS51186"/>
    </source>
</evidence>
<keyword evidence="3" id="KW-1185">Reference proteome</keyword>
<dbReference type="EMBL" id="CP050266">
    <property type="protein sequence ID" value="QIR05976.1"/>
    <property type="molecule type" value="Genomic_DNA"/>
</dbReference>
<gene>
    <name evidence="2" type="ORF">HBA18_06100</name>
</gene>
<dbReference type="InterPro" id="IPR016181">
    <property type="entry name" value="Acyl_CoA_acyltransferase"/>
</dbReference>
<sequence>MKIVEATTADLEAFFVYLNAQLEENNTNSAPNFQPLSKACSYVSEELKAKFQDGFQFEVGQTGWRKLWLAKEENNTIVGHIDLRQYNEPYKAHRVMLGMGVESRIRRQGVGAALINAVVVFCQHTEHVRWLDLNVLSNNLPAQKLYEKCGFKVIGNMSDCYRIDGHSVDELTMTRAI</sequence>
<evidence type="ECO:0000313" key="2">
    <source>
        <dbReference type="EMBL" id="QIR05976.1"/>
    </source>
</evidence>
<feature type="domain" description="N-acetyltransferase" evidence="1">
    <location>
        <begin position="1"/>
        <end position="177"/>
    </location>
</feature>